<dbReference type="EMBL" id="JBBNAE010000009">
    <property type="protein sequence ID" value="KAK9095996.1"/>
    <property type="molecule type" value="Genomic_DNA"/>
</dbReference>
<reference evidence="1 2" key="1">
    <citation type="submission" date="2024-01" db="EMBL/GenBank/DDBJ databases">
        <title>Genome assemblies of Stephania.</title>
        <authorList>
            <person name="Yang L."/>
        </authorList>
    </citation>
    <scope>NUCLEOTIDE SEQUENCE [LARGE SCALE GENOMIC DNA]</scope>
    <source>
        <strain evidence="1">QJT</strain>
        <tissue evidence="1">Leaf</tissue>
    </source>
</reference>
<dbReference type="Proteomes" id="UP001417504">
    <property type="component" value="Unassembled WGS sequence"/>
</dbReference>
<protein>
    <submittedName>
        <fullName evidence="1">Uncharacterized protein</fullName>
    </submittedName>
</protein>
<dbReference type="AlphaFoldDB" id="A0AAP0EMJ8"/>
<sequence length="119" mass="13612">MRTQNHSSDDESTIMSSSSSIPAYFPLLAFDMHEQGRYVELVDLRLEGRVTNEAVEKLVRIALCYVHEDPNLRPSMVNVVSMLEGTIPLGKPRGESLNFLRFYEMDCIRESQCQTWVAN</sequence>
<accession>A0AAP0EMJ8</accession>
<gene>
    <name evidence="1" type="ORF">Sjap_021493</name>
</gene>
<proteinExistence type="predicted"/>
<name>A0AAP0EMJ8_9MAGN</name>
<dbReference type="Gene3D" id="1.10.510.10">
    <property type="entry name" value="Transferase(Phosphotransferase) domain 1"/>
    <property type="match status" value="1"/>
</dbReference>
<organism evidence="1 2">
    <name type="scientific">Stephania japonica</name>
    <dbReference type="NCBI Taxonomy" id="461633"/>
    <lineage>
        <taxon>Eukaryota</taxon>
        <taxon>Viridiplantae</taxon>
        <taxon>Streptophyta</taxon>
        <taxon>Embryophyta</taxon>
        <taxon>Tracheophyta</taxon>
        <taxon>Spermatophyta</taxon>
        <taxon>Magnoliopsida</taxon>
        <taxon>Ranunculales</taxon>
        <taxon>Menispermaceae</taxon>
        <taxon>Menispermoideae</taxon>
        <taxon>Cissampelideae</taxon>
        <taxon>Stephania</taxon>
    </lineage>
</organism>
<comment type="caution">
    <text evidence="1">The sequence shown here is derived from an EMBL/GenBank/DDBJ whole genome shotgun (WGS) entry which is preliminary data.</text>
</comment>
<evidence type="ECO:0000313" key="2">
    <source>
        <dbReference type="Proteomes" id="UP001417504"/>
    </source>
</evidence>
<keyword evidence="2" id="KW-1185">Reference proteome</keyword>
<dbReference type="InterPro" id="IPR011009">
    <property type="entry name" value="Kinase-like_dom_sf"/>
</dbReference>
<evidence type="ECO:0000313" key="1">
    <source>
        <dbReference type="EMBL" id="KAK9095996.1"/>
    </source>
</evidence>
<dbReference type="SUPFAM" id="SSF56112">
    <property type="entry name" value="Protein kinase-like (PK-like)"/>
    <property type="match status" value="1"/>
</dbReference>